<evidence type="ECO:0000313" key="6">
    <source>
        <dbReference type="EMBL" id="MCG4961776.1"/>
    </source>
</evidence>
<feature type="transmembrane region" description="Helical" evidence="5">
    <location>
        <begin position="53"/>
        <end position="82"/>
    </location>
</feature>
<dbReference type="Proteomes" id="UP001212263">
    <property type="component" value="Unassembled WGS sequence"/>
</dbReference>
<organism evidence="9 11">
    <name type="scientific">Odoribacter splanchnicus</name>
    <dbReference type="NCBI Taxonomy" id="28118"/>
    <lineage>
        <taxon>Bacteria</taxon>
        <taxon>Pseudomonadati</taxon>
        <taxon>Bacteroidota</taxon>
        <taxon>Bacteroidia</taxon>
        <taxon>Bacteroidales</taxon>
        <taxon>Odoribacteraceae</taxon>
        <taxon>Odoribacter</taxon>
    </lineage>
</organism>
<dbReference type="Proteomes" id="UP001199750">
    <property type="component" value="Unassembled WGS sequence"/>
</dbReference>
<comment type="caution">
    <text evidence="9">The sequence shown here is derived from an EMBL/GenBank/DDBJ whole genome shotgun (WGS) entry which is preliminary data.</text>
</comment>
<name>A0A1Y3YGA5_9BACT</name>
<keyword evidence="2 5" id="KW-0812">Transmembrane</keyword>
<dbReference type="EMBL" id="QSCO01000001">
    <property type="protein sequence ID" value="RGY09877.1"/>
    <property type="molecule type" value="Genomic_DNA"/>
</dbReference>
<reference evidence="7" key="3">
    <citation type="submission" date="2023-01" db="EMBL/GenBank/DDBJ databases">
        <title>Human gut microbiome strain richness.</title>
        <authorList>
            <person name="Chen-Liaw A."/>
        </authorList>
    </citation>
    <scope>NUCLEOTIDE SEQUENCE</scope>
    <source>
        <strain evidence="7">RTP21484st1_B7_RTP21484_190118</strain>
    </source>
</reference>
<sequence>MESEKQYAMFIHLSQLAGSIVVGLGWILPLVLWLTKKDSSEYIDANGKIVMNWIISCLIYGIVSGILCLIGIGVVLLIALAICNLTFIIIGSVKASQGNLWPYPLSIPFIK</sequence>
<evidence type="ECO:0000256" key="5">
    <source>
        <dbReference type="SAM" id="Phobius"/>
    </source>
</evidence>
<evidence type="ECO:0000313" key="9">
    <source>
        <dbReference type="EMBL" id="RGV30041.1"/>
    </source>
</evidence>
<dbReference type="InterPro" id="IPR019109">
    <property type="entry name" value="MamF_MmsF"/>
</dbReference>
<reference evidence="11 12" key="1">
    <citation type="submission" date="2018-08" db="EMBL/GenBank/DDBJ databases">
        <title>A genome reference for cultivated species of the human gut microbiota.</title>
        <authorList>
            <person name="Zou Y."/>
            <person name="Xue W."/>
            <person name="Luo G."/>
        </authorList>
    </citation>
    <scope>NUCLEOTIDE SEQUENCE [LARGE SCALE GENOMIC DNA]</scope>
    <source>
        <strain evidence="9 11">AF14-6AC</strain>
        <strain evidence="8 12">AF16-14</strain>
        <strain evidence="10 13">OF03-11</strain>
    </source>
</reference>
<evidence type="ECO:0000313" key="7">
    <source>
        <dbReference type="EMBL" id="MDB9222123.1"/>
    </source>
</evidence>
<gene>
    <name evidence="9" type="ORF">DWW24_02690</name>
    <name evidence="8" type="ORF">DWW57_09810</name>
    <name evidence="10" type="ORF">DXA53_00855</name>
    <name evidence="6" type="ORF">L0P03_18310</name>
    <name evidence="7" type="ORF">PN645_03775</name>
</gene>
<dbReference type="AlphaFoldDB" id="A0A1Y3YGA5"/>
<dbReference type="Pfam" id="PF09685">
    <property type="entry name" value="MamF_MmsF"/>
    <property type="match status" value="1"/>
</dbReference>
<dbReference type="Proteomes" id="UP000284243">
    <property type="component" value="Unassembled WGS sequence"/>
</dbReference>
<accession>A0A1Y3YGA5</accession>
<reference evidence="6" key="2">
    <citation type="submission" date="2022-01" db="EMBL/GenBank/DDBJ databases">
        <title>Collection of gut derived symbiotic bacterial strains cultured from healthy donors.</title>
        <authorList>
            <person name="Lin H."/>
            <person name="Kohout C."/>
            <person name="Waligurski E."/>
            <person name="Pamer E.G."/>
        </authorList>
    </citation>
    <scope>NUCLEOTIDE SEQUENCE</scope>
    <source>
        <strain evidence="6">DFI.1.149</strain>
    </source>
</reference>
<evidence type="ECO:0000256" key="2">
    <source>
        <dbReference type="ARBA" id="ARBA00022692"/>
    </source>
</evidence>
<evidence type="ECO:0000256" key="4">
    <source>
        <dbReference type="ARBA" id="ARBA00023136"/>
    </source>
</evidence>
<evidence type="ECO:0000256" key="1">
    <source>
        <dbReference type="ARBA" id="ARBA00004141"/>
    </source>
</evidence>
<protein>
    <submittedName>
        <fullName evidence="9">DUF4870 domain-containing protein</fullName>
    </submittedName>
</protein>
<feature type="transmembrane region" description="Helical" evidence="5">
    <location>
        <begin position="7"/>
        <end position="33"/>
    </location>
</feature>
<dbReference type="EMBL" id="JAKNDN010000045">
    <property type="protein sequence ID" value="MCG4961776.1"/>
    <property type="molecule type" value="Genomic_DNA"/>
</dbReference>
<dbReference type="GeneID" id="61275935"/>
<evidence type="ECO:0000313" key="11">
    <source>
        <dbReference type="Proteomes" id="UP000283426"/>
    </source>
</evidence>
<dbReference type="Proteomes" id="UP000284434">
    <property type="component" value="Unassembled WGS sequence"/>
</dbReference>
<comment type="subcellular location">
    <subcellularLocation>
        <location evidence="1">Membrane</location>
        <topology evidence="1">Multi-pass membrane protein</topology>
    </subcellularLocation>
</comment>
<evidence type="ECO:0000256" key="3">
    <source>
        <dbReference type="ARBA" id="ARBA00022989"/>
    </source>
</evidence>
<evidence type="ECO:0000313" key="8">
    <source>
        <dbReference type="EMBL" id="RGU56299.1"/>
    </source>
</evidence>
<evidence type="ECO:0000313" key="12">
    <source>
        <dbReference type="Proteomes" id="UP000284243"/>
    </source>
</evidence>
<keyword evidence="3 5" id="KW-1133">Transmembrane helix</keyword>
<dbReference type="EMBL" id="QRYC01000011">
    <property type="protein sequence ID" value="RGU56299.1"/>
    <property type="molecule type" value="Genomic_DNA"/>
</dbReference>
<evidence type="ECO:0000313" key="13">
    <source>
        <dbReference type="Proteomes" id="UP000284434"/>
    </source>
</evidence>
<dbReference type="EMBL" id="QRYW01000004">
    <property type="protein sequence ID" value="RGV30041.1"/>
    <property type="molecule type" value="Genomic_DNA"/>
</dbReference>
<dbReference type="Proteomes" id="UP000283426">
    <property type="component" value="Unassembled WGS sequence"/>
</dbReference>
<proteinExistence type="predicted"/>
<evidence type="ECO:0000313" key="10">
    <source>
        <dbReference type="EMBL" id="RGY09877.1"/>
    </source>
</evidence>
<dbReference type="RefSeq" id="WP_013612883.1">
    <property type="nucleotide sequence ID" value="NZ_BAABYK010000001.1"/>
</dbReference>
<keyword evidence="4 5" id="KW-0472">Membrane</keyword>
<dbReference type="EMBL" id="JAQMRD010000003">
    <property type="protein sequence ID" value="MDB9222123.1"/>
    <property type="molecule type" value="Genomic_DNA"/>
</dbReference>
<dbReference type="OMA" id="LIVWLMK"/>